<evidence type="ECO:0000313" key="3">
    <source>
        <dbReference type="Proteomes" id="UP000236732"/>
    </source>
</evidence>
<dbReference type="Proteomes" id="UP000236732">
    <property type="component" value="Unassembled WGS sequence"/>
</dbReference>
<organism evidence="2 3">
    <name type="scientific">Nonomuraea solani</name>
    <dbReference type="NCBI Taxonomy" id="1144553"/>
    <lineage>
        <taxon>Bacteria</taxon>
        <taxon>Bacillati</taxon>
        <taxon>Actinomycetota</taxon>
        <taxon>Actinomycetes</taxon>
        <taxon>Streptosporangiales</taxon>
        <taxon>Streptosporangiaceae</taxon>
        <taxon>Nonomuraea</taxon>
    </lineage>
</organism>
<feature type="signal peptide" evidence="1">
    <location>
        <begin position="1"/>
        <end position="28"/>
    </location>
</feature>
<feature type="chain" id="PRO_5009297568" description="Secreted protein" evidence="1">
    <location>
        <begin position="29"/>
        <end position="158"/>
    </location>
</feature>
<dbReference type="AlphaFoldDB" id="A0A1H6EXI6"/>
<evidence type="ECO:0000256" key="1">
    <source>
        <dbReference type="SAM" id="SignalP"/>
    </source>
</evidence>
<name>A0A1H6EXI6_9ACTN</name>
<keyword evidence="3" id="KW-1185">Reference proteome</keyword>
<keyword evidence="1" id="KW-0732">Signal</keyword>
<accession>A0A1H6EXI6</accession>
<proteinExistence type="predicted"/>
<reference evidence="2 3" key="1">
    <citation type="submission" date="2016-10" db="EMBL/GenBank/DDBJ databases">
        <authorList>
            <person name="de Groot N.N."/>
        </authorList>
    </citation>
    <scope>NUCLEOTIDE SEQUENCE [LARGE SCALE GENOMIC DNA]</scope>
    <source>
        <strain evidence="2 3">CGMCC 4.7037</strain>
    </source>
</reference>
<sequence>MRGRLRAALAIVASALSVLVLGTQPAWADYDIKGCKVSYGYCETGAIIPHNSELWVIARFYVCGGGAVEARLRDYSTGEIVDTFFVRAGGDGSGGGVSLPWPFPPDWPGGTPACNSEREMVYGLQYRHWYGLEVDGGAVAAAVWICNMTYDPRNGRTC</sequence>
<dbReference type="EMBL" id="FNVT01000022">
    <property type="protein sequence ID" value="SEH01821.1"/>
    <property type="molecule type" value="Genomic_DNA"/>
</dbReference>
<gene>
    <name evidence="2" type="ORF">SAMN05444920_12272</name>
</gene>
<dbReference type="RefSeq" id="WP_146104073.1">
    <property type="nucleotide sequence ID" value="NZ_FNVT01000022.1"/>
</dbReference>
<evidence type="ECO:0008006" key="4">
    <source>
        <dbReference type="Google" id="ProtNLM"/>
    </source>
</evidence>
<evidence type="ECO:0000313" key="2">
    <source>
        <dbReference type="EMBL" id="SEH01821.1"/>
    </source>
</evidence>
<protein>
    <recommendedName>
        <fullName evidence="4">Secreted protein</fullName>
    </recommendedName>
</protein>